<reference evidence="2" key="1">
    <citation type="submission" date="2021-03" db="EMBL/GenBank/DDBJ databases">
        <title>Whole genome shotgun sequence of Actinoplanes auranticolor NBRC 12245.</title>
        <authorList>
            <person name="Komaki H."/>
            <person name="Tamura T."/>
        </authorList>
    </citation>
    <scope>NUCLEOTIDE SEQUENCE</scope>
    <source>
        <strain evidence="2">NBRC 12245</strain>
    </source>
</reference>
<name>A0A919S8L4_9ACTN</name>
<dbReference type="Pfam" id="PF12770">
    <property type="entry name" value="CHAT"/>
    <property type="match status" value="1"/>
</dbReference>
<dbReference type="RefSeq" id="WP_212988573.1">
    <property type="nucleotide sequence ID" value="NZ_BAABEA010000019.1"/>
</dbReference>
<feature type="domain" description="CHAT" evidence="1">
    <location>
        <begin position="681"/>
        <end position="965"/>
    </location>
</feature>
<comment type="caution">
    <text evidence="2">The sequence shown here is derived from an EMBL/GenBank/DDBJ whole genome shotgun (WGS) entry which is preliminary data.</text>
</comment>
<accession>A0A919S8L4</accession>
<gene>
    <name evidence="2" type="ORF">Aau02nite_25560</name>
</gene>
<evidence type="ECO:0000259" key="1">
    <source>
        <dbReference type="Pfam" id="PF12770"/>
    </source>
</evidence>
<evidence type="ECO:0000313" key="2">
    <source>
        <dbReference type="EMBL" id="GIM67021.1"/>
    </source>
</evidence>
<evidence type="ECO:0000313" key="3">
    <source>
        <dbReference type="Proteomes" id="UP000681340"/>
    </source>
</evidence>
<dbReference type="Proteomes" id="UP000681340">
    <property type="component" value="Unassembled WGS sequence"/>
</dbReference>
<dbReference type="AlphaFoldDB" id="A0A919S8L4"/>
<keyword evidence="3" id="KW-1185">Reference proteome</keyword>
<protein>
    <recommendedName>
        <fullName evidence="1">CHAT domain-containing protein</fullName>
    </recommendedName>
</protein>
<dbReference type="InterPro" id="IPR024983">
    <property type="entry name" value="CHAT_dom"/>
</dbReference>
<dbReference type="EMBL" id="BOQL01000021">
    <property type="protein sequence ID" value="GIM67021.1"/>
    <property type="molecule type" value="Genomic_DNA"/>
</dbReference>
<proteinExistence type="predicted"/>
<sequence length="966" mass="105896">MGRRPPRTSYGYLAPPEARVRGWKCVNQECGTGDEPAPRSWPYPCRRCGHPADATFAEPWAHEARIHRIRHELTGPDPYRRETAELEQHVWAYKDAWWRDDSAAADRAWLAYRRARPPRWQGTDAWWIVSSTLSEMVSLAARSGDTGRAITELLECYPFVDTRDVDDDNTRRTIARAFVTMCIGVLEQDTSIDHPGEAELHAAMDDVAGRIEGVLMDHHHRGFQRLAELRALHRSRTTLARTRRSAVTAVDGLPPVSWPLVSPPRTVADPREVVDLLRREPRTALPLVDSVIDAAQTHEHTGPLDDLVRQLAAAATWPALTHLLRSRLHVITGDLTAAVEELELAAAETGPLARRLRPQILATHGLLLARIRPDRLDDGIALGRAGRAAGRDRWRRVTPADTGLARLLLWRALRSGGLPADRSRDVREAVRLSSRRCRPWHPHGPDDRLVHREALAARGALTGRGDDKRSQRAWRRSVGAAPSVVAGARTAVAWAEWAAGTRIPEFAAEAYGHLVTLAARDAVARDGEVARQRVLTSAQEYAEEAGYWLARTGRYREAVLALETGRAVGLSEVLGGRGFSYEDITSQTGDGALVYLAAAKAGGYALVVAASHDPQFLDLPKLNRATVAGIVGRVQPEAEPSTGLARLAGGRDLAVSGEAGTDPMADGLRTLWHNGVMDLLLHSARGRIVTFIPVGLLNLVPLHAAGEPGAPGDRYAEWRHTGHFSAIRYAPNARALRRCRDTVRESAAREQTLLAVDVPAGHGVRPGGYLHHVTRETTEVTRRWTGSASAPVHACTWAEFSAAADRHTVWHLACHGSAEPASILDSRLYFADRVVTLEELRRTLSPGRRRLAVLSACRTNLVGSAAPNEVVGLPSALIQLGFAGVIATAWAVDDLACTYLMTAFYQRWCRDGEEPAVALNQAQQWLRRATRFDLEALLPGVEPAGGPDACPYVDPRYWAAFAYTGA</sequence>
<organism evidence="2 3">
    <name type="scientific">Actinoplanes auranticolor</name>
    <dbReference type="NCBI Taxonomy" id="47988"/>
    <lineage>
        <taxon>Bacteria</taxon>
        <taxon>Bacillati</taxon>
        <taxon>Actinomycetota</taxon>
        <taxon>Actinomycetes</taxon>
        <taxon>Micromonosporales</taxon>
        <taxon>Micromonosporaceae</taxon>
        <taxon>Actinoplanes</taxon>
    </lineage>
</organism>